<dbReference type="RefSeq" id="YP_009301043.1">
    <property type="nucleotide sequence ID" value="NC_031229.1"/>
</dbReference>
<accession>A0A142K8F2</accession>
<dbReference type="KEGG" id="vg:29124695"/>
<organism evidence="2 3">
    <name type="scientific">Gordonia phage Hotorobo</name>
    <dbReference type="NCBI Taxonomy" id="1821554"/>
    <lineage>
        <taxon>Viruses</taxon>
        <taxon>Duplodnaviria</taxon>
        <taxon>Heunggongvirae</taxon>
        <taxon>Uroviricota</taxon>
        <taxon>Caudoviricetes</taxon>
        <taxon>Montyvirus</taxon>
        <taxon>Montyvirus monty</taxon>
    </lineage>
</organism>
<name>A0A142K8F2_9CAUD</name>
<evidence type="ECO:0000313" key="3">
    <source>
        <dbReference type="Proteomes" id="UP000201248"/>
    </source>
</evidence>
<feature type="region of interest" description="Disordered" evidence="1">
    <location>
        <begin position="26"/>
        <end position="48"/>
    </location>
</feature>
<protein>
    <submittedName>
        <fullName evidence="2">Uncharacterized protein</fullName>
    </submittedName>
</protein>
<dbReference type="EMBL" id="KU963245">
    <property type="protein sequence ID" value="AMS02385.1"/>
    <property type="molecule type" value="Genomic_DNA"/>
</dbReference>
<dbReference type="Proteomes" id="UP000201248">
    <property type="component" value="Segment"/>
</dbReference>
<evidence type="ECO:0000313" key="2">
    <source>
        <dbReference type="EMBL" id="AMS02385.1"/>
    </source>
</evidence>
<dbReference type="OrthoDB" id="40669at10239"/>
<gene>
    <name evidence="2" type="primary">93</name>
    <name evidence="2" type="ORF">SEA_HOTOROBO_93</name>
</gene>
<reference evidence="3" key="1">
    <citation type="submission" date="2016-06" db="EMBL/GenBank/DDBJ databases">
        <authorList>
            <person name="Kjaerup R.B."/>
            <person name="Dalgaard T.S."/>
            <person name="Juul-Madsen H.R."/>
        </authorList>
    </citation>
    <scope>NUCLEOTIDE SEQUENCE [LARGE SCALE GENOMIC DNA]</scope>
</reference>
<dbReference type="GeneID" id="29124695"/>
<evidence type="ECO:0000256" key="1">
    <source>
        <dbReference type="SAM" id="MobiDB-lite"/>
    </source>
</evidence>
<sequence length="48" mass="5594">MSTCGREWNPGIWPYASVCKLEDGHEGNHIDRRGNQCTDKEEDEEVWD</sequence>
<proteinExistence type="predicted"/>